<dbReference type="Gene3D" id="3.40.50.150">
    <property type="entry name" value="Vaccinia Virus protein VP39"/>
    <property type="match status" value="1"/>
</dbReference>
<dbReference type="InterPro" id="IPR008884">
    <property type="entry name" value="TylF_MeTrfase"/>
</dbReference>
<dbReference type="Proteomes" id="UP000192074">
    <property type="component" value="Unassembled WGS sequence"/>
</dbReference>
<proteinExistence type="predicted"/>
<comment type="caution">
    <text evidence="1">The sequence shown here is derived from an EMBL/GenBank/DDBJ whole genome shotgun (WGS) entry which is preliminary data.</text>
</comment>
<organism evidence="1 2">
    <name type="scientific">Agrobacterium tumefaciens str. B6</name>
    <dbReference type="NCBI Taxonomy" id="1183423"/>
    <lineage>
        <taxon>Bacteria</taxon>
        <taxon>Pseudomonadati</taxon>
        <taxon>Pseudomonadota</taxon>
        <taxon>Alphaproteobacteria</taxon>
        <taxon>Hyphomicrobiales</taxon>
        <taxon>Rhizobiaceae</taxon>
        <taxon>Rhizobium/Agrobacterium group</taxon>
        <taxon>Agrobacterium</taxon>
        <taxon>Agrobacterium tumefaciens complex</taxon>
    </lineage>
</organism>
<dbReference type="AlphaFoldDB" id="A0A822V4I3"/>
<dbReference type="PANTHER" id="PTHR40036">
    <property type="entry name" value="MACROCIN O-METHYLTRANSFERASE"/>
    <property type="match status" value="1"/>
</dbReference>
<sequence>MILTSKLDWNEVRNNLDKLSTEVPMARKVMVVGAREPIAEHLGADYLANLPFPIVSFEEALPELEVALADHGRDEMLVVFIEEIAQTMLPMVGFCVDYQIRWVALGGHGTGGYRFDDPMVNFSLRESFHEQQQENFLKIDDPGTLGDFVNLCQALSIIQHLEGDIVECGCFNGSSGGVILDYYNRKGYPRRNFYFFDVFSGFDYDAAYTSTDTRWADSHQSAGYDIVRQRLERKCGINSVTVKKQNIITDDFLEGIDKIAMANLDVDLYEAVDVGLRKLAPKIVKGGLLICEDAGHTPALIGARLALQRFMDSDLGRDFLPVFMESGQVFLIRL</sequence>
<dbReference type="RefSeq" id="WP_060725494.1">
    <property type="nucleotide sequence ID" value="NZ_LMVK01000049.1"/>
</dbReference>
<dbReference type="Pfam" id="PF05711">
    <property type="entry name" value="TylF"/>
    <property type="match status" value="1"/>
</dbReference>
<gene>
    <name evidence="1" type="ORF">AGR4A_Lc110053</name>
</gene>
<evidence type="ECO:0000313" key="1">
    <source>
        <dbReference type="EMBL" id="CVI20784.1"/>
    </source>
</evidence>
<dbReference type="InterPro" id="IPR029063">
    <property type="entry name" value="SAM-dependent_MTases_sf"/>
</dbReference>
<evidence type="ECO:0000313" key="2">
    <source>
        <dbReference type="Proteomes" id="UP000192074"/>
    </source>
</evidence>
<reference evidence="1 2" key="1">
    <citation type="submission" date="2016-01" db="EMBL/GenBank/DDBJ databases">
        <authorList>
            <person name="Regsiter A."/>
            <person name="william w."/>
        </authorList>
    </citation>
    <scope>NUCLEOTIDE SEQUENCE [LARGE SCALE GENOMIC DNA]</scope>
    <source>
        <strain evidence="1 2">B6</strain>
    </source>
</reference>
<protein>
    <submittedName>
        <fullName evidence="1">Uncharacterized protein</fullName>
    </submittedName>
</protein>
<dbReference type="EMBL" id="FCNL01000029">
    <property type="protein sequence ID" value="CVI20784.1"/>
    <property type="molecule type" value="Genomic_DNA"/>
</dbReference>
<dbReference type="PANTHER" id="PTHR40036:SF1">
    <property type="entry name" value="MACROCIN O-METHYLTRANSFERASE"/>
    <property type="match status" value="1"/>
</dbReference>
<accession>A0A822V4I3</accession>
<name>A0A822V4I3_AGRTU</name>